<keyword evidence="3" id="KW-1185">Reference proteome</keyword>
<protein>
    <submittedName>
        <fullName evidence="2">Uncharacterized protein</fullName>
    </submittedName>
</protein>
<gene>
    <name evidence="2" type="ORF">G5C65_36740</name>
</gene>
<keyword evidence="1" id="KW-1133">Transmembrane helix</keyword>
<keyword evidence="1" id="KW-0812">Transmembrane</keyword>
<reference evidence="2 3" key="1">
    <citation type="submission" date="2020-02" db="EMBL/GenBank/DDBJ databases">
        <title>Whole-genome analyses of novel actinobacteria.</title>
        <authorList>
            <person name="Sahin N."/>
            <person name="Tatar D."/>
        </authorList>
    </citation>
    <scope>NUCLEOTIDE SEQUENCE [LARGE SCALE GENOMIC DNA]</scope>
    <source>
        <strain evidence="2 3">SB3404</strain>
    </source>
</reference>
<evidence type="ECO:0000256" key="1">
    <source>
        <dbReference type="SAM" id="Phobius"/>
    </source>
</evidence>
<accession>A0A6G4XAU0</accession>
<dbReference type="EMBL" id="JAAKZZ010000890">
    <property type="protein sequence ID" value="NGO73771.1"/>
    <property type="molecule type" value="Genomic_DNA"/>
</dbReference>
<comment type="caution">
    <text evidence="2">The sequence shown here is derived from an EMBL/GenBank/DDBJ whole genome shotgun (WGS) entry which is preliminary data.</text>
</comment>
<dbReference type="RefSeq" id="WP_165303372.1">
    <property type="nucleotide sequence ID" value="NZ_JAAKZZ010000890.1"/>
</dbReference>
<keyword evidence="1" id="KW-0472">Membrane</keyword>
<name>A0A6G4XAU0_9ACTN</name>
<proteinExistence type="predicted"/>
<sequence>MTLWTLASLATLCLAAGIGALHHGRLVTAAVAIGAALGTLGQLCWWGLR</sequence>
<evidence type="ECO:0000313" key="3">
    <source>
        <dbReference type="Proteomes" id="UP000477722"/>
    </source>
</evidence>
<dbReference type="Proteomes" id="UP000477722">
    <property type="component" value="Unassembled WGS sequence"/>
</dbReference>
<feature type="transmembrane region" description="Helical" evidence="1">
    <location>
        <begin position="29"/>
        <end position="48"/>
    </location>
</feature>
<organism evidence="2 3">
    <name type="scientific">Streptomyces boncukensis</name>
    <dbReference type="NCBI Taxonomy" id="2711219"/>
    <lineage>
        <taxon>Bacteria</taxon>
        <taxon>Bacillati</taxon>
        <taxon>Actinomycetota</taxon>
        <taxon>Actinomycetes</taxon>
        <taxon>Kitasatosporales</taxon>
        <taxon>Streptomycetaceae</taxon>
        <taxon>Streptomyces</taxon>
    </lineage>
</organism>
<evidence type="ECO:0000313" key="2">
    <source>
        <dbReference type="EMBL" id="NGO73771.1"/>
    </source>
</evidence>
<dbReference type="AlphaFoldDB" id="A0A6G4XAU0"/>